<feature type="transmembrane region" description="Helical" evidence="6">
    <location>
        <begin position="296"/>
        <end position="315"/>
    </location>
</feature>
<evidence type="ECO:0000256" key="6">
    <source>
        <dbReference type="SAM" id="Phobius"/>
    </source>
</evidence>
<proteinExistence type="predicted"/>
<dbReference type="InterPro" id="IPR025857">
    <property type="entry name" value="MacB_PCD"/>
</dbReference>
<dbReference type="STRING" id="563176.SAMN04488090_1401"/>
<feature type="domain" description="MacB-like periplasmic core" evidence="8">
    <location>
        <begin position="36"/>
        <end position="253"/>
    </location>
</feature>
<evidence type="ECO:0000313" key="9">
    <source>
        <dbReference type="EMBL" id="SDL60799.1"/>
    </source>
</evidence>
<dbReference type="PANTHER" id="PTHR30572:SF18">
    <property type="entry name" value="ABC-TYPE MACROLIDE FAMILY EXPORT SYSTEM PERMEASE COMPONENT 2"/>
    <property type="match status" value="1"/>
</dbReference>
<protein>
    <submittedName>
        <fullName evidence="9">Duplicated orphan permease</fullName>
    </submittedName>
</protein>
<accession>A0A1G9LFQ0</accession>
<dbReference type="PANTHER" id="PTHR30572">
    <property type="entry name" value="MEMBRANE COMPONENT OF TRANSPORTER-RELATED"/>
    <property type="match status" value="1"/>
</dbReference>
<organism evidence="9 10">
    <name type="scientific">Siphonobacter aquaeclarae</name>
    <dbReference type="NCBI Taxonomy" id="563176"/>
    <lineage>
        <taxon>Bacteria</taxon>
        <taxon>Pseudomonadati</taxon>
        <taxon>Bacteroidota</taxon>
        <taxon>Cytophagia</taxon>
        <taxon>Cytophagales</taxon>
        <taxon>Cytophagaceae</taxon>
        <taxon>Siphonobacter</taxon>
    </lineage>
</organism>
<dbReference type="EMBL" id="FNGS01000002">
    <property type="protein sequence ID" value="SDL60799.1"/>
    <property type="molecule type" value="Genomic_DNA"/>
</dbReference>
<keyword evidence="3 6" id="KW-0812">Transmembrane</keyword>
<sequence length="810" mass="89813">MAYLSKQGITRTTGFPMFRNYLKIAFRNLLKNRGYSFINILGLAVGLASSILILLWVVDEFSYDQFHPKKERIYRVLRNFKESEGKVWTSSSQGGLLGNYLRKSIPEIKYVAMTGWESPMPLATGNKAMKKAVLSVEPDFVNIFGFKTVKGSFQAAFRDTKSILLTESAARAYFGEKDPINQIIRFNGQHDLKVAAVIQDYPKNSRFTFEALVPFRLYDALGWNYLGWSANNYQIYTELHPNADLAAVNAKVGKIYATQSKDYNGEAFLYPLLKSRLYGRFENGVPSGGRIENVRMFGIIAAFVLLIACINFMNLSTARSEKRAREVGIRKTSGAMRGGLIIQFLGESLFLALAGLIVAVGLVEFALPSFNQLIGKELQIDFGNPLYWAAGLLVVTVTGILAGSYPAFYLSAFNPVTVLKGTMQAGKAGSLPRKVLVILQFTFSISLIISTLLVYQQIQYAKNRPLGYDQENLMYFAMEGDAPNHWQTLRSEILASGVAENAYCTSSLPGGESGSNGWGFGWKGQKPGQYNQVFEFMRVSYDFLKTTGVKLAAGRDFSPATPGDTSRAVIINESAAKVLGFKDPLGETISRGEGKYLEKYTIVGVVKNFAFGSPYETMVPMMVNLSVQGGNMSNMVVRLKPQVATAASVESIQKLYQKYAKDVPFDYHFIDTDFEKRFEAEALLGSLAMLFGSLAVFISCLGLFGLASYMAEQRRKEIGVRKVLGASVVNLWGLLSQDFVKLVAISFLIASPLAYYFMQQWLEKFPLHIDIGWMVFVLAGLLALAVTLLTISYQALRAAMADPVRSLKTE</sequence>
<evidence type="ECO:0000259" key="7">
    <source>
        <dbReference type="Pfam" id="PF02687"/>
    </source>
</evidence>
<evidence type="ECO:0000259" key="8">
    <source>
        <dbReference type="Pfam" id="PF12704"/>
    </source>
</evidence>
<dbReference type="InterPro" id="IPR003838">
    <property type="entry name" value="ABC3_permease_C"/>
</dbReference>
<dbReference type="Pfam" id="PF02687">
    <property type="entry name" value="FtsX"/>
    <property type="match status" value="2"/>
</dbReference>
<evidence type="ECO:0000256" key="2">
    <source>
        <dbReference type="ARBA" id="ARBA00022475"/>
    </source>
</evidence>
<reference evidence="9 10" key="1">
    <citation type="submission" date="2016-10" db="EMBL/GenBank/DDBJ databases">
        <authorList>
            <person name="de Groot N.N."/>
        </authorList>
    </citation>
    <scope>NUCLEOTIDE SEQUENCE [LARGE SCALE GENOMIC DNA]</scope>
    <source>
        <strain evidence="9 10">DSM 21668</strain>
    </source>
</reference>
<feature type="transmembrane region" description="Helical" evidence="6">
    <location>
        <begin position="682"/>
        <end position="706"/>
    </location>
</feature>
<feature type="transmembrane region" description="Helical" evidence="6">
    <location>
        <begin position="37"/>
        <end position="58"/>
    </location>
</feature>
<comment type="subcellular location">
    <subcellularLocation>
        <location evidence="1">Cell membrane</location>
        <topology evidence="1">Multi-pass membrane protein</topology>
    </subcellularLocation>
</comment>
<name>A0A1G9LFQ0_9BACT</name>
<dbReference type="RefSeq" id="WP_176785481.1">
    <property type="nucleotide sequence ID" value="NZ_FNGS01000002.1"/>
</dbReference>
<feature type="transmembrane region" description="Helical" evidence="6">
    <location>
        <begin position="739"/>
        <end position="759"/>
    </location>
</feature>
<keyword evidence="5 6" id="KW-0472">Membrane</keyword>
<feature type="transmembrane region" description="Helical" evidence="6">
    <location>
        <begin position="387"/>
        <end position="414"/>
    </location>
</feature>
<feature type="transmembrane region" description="Helical" evidence="6">
    <location>
        <begin position="340"/>
        <end position="367"/>
    </location>
</feature>
<dbReference type="GO" id="GO:0005886">
    <property type="term" value="C:plasma membrane"/>
    <property type="evidence" value="ECO:0007669"/>
    <property type="project" value="UniProtKB-SubCell"/>
</dbReference>
<evidence type="ECO:0000256" key="1">
    <source>
        <dbReference type="ARBA" id="ARBA00004651"/>
    </source>
</evidence>
<evidence type="ECO:0000256" key="5">
    <source>
        <dbReference type="ARBA" id="ARBA00023136"/>
    </source>
</evidence>
<dbReference type="GO" id="GO:0022857">
    <property type="term" value="F:transmembrane transporter activity"/>
    <property type="evidence" value="ECO:0007669"/>
    <property type="project" value="TreeGrafter"/>
</dbReference>
<keyword evidence="2" id="KW-1003">Cell membrane</keyword>
<feature type="domain" description="ABC3 transporter permease C-terminal" evidence="7">
    <location>
        <begin position="299"/>
        <end position="415"/>
    </location>
</feature>
<dbReference type="Pfam" id="PF12704">
    <property type="entry name" value="MacB_PCD"/>
    <property type="match status" value="2"/>
</dbReference>
<evidence type="ECO:0000256" key="4">
    <source>
        <dbReference type="ARBA" id="ARBA00022989"/>
    </source>
</evidence>
<evidence type="ECO:0000313" key="10">
    <source>
        <dbReference type="Proteomes" id="UP000198901"/>
    </source>
</evidence>
<feature type="domain" description="ABC3 transporter permease C-terminal" evidence="7">
    <location>
        <begin position="690"/>
        <end position="799"/>
    </location>
</feature>
<keyword evidence="10" id="KW-1185">Reference proteome</keyword>
<feature type="transmembrane region" description="Helical" evidence="6">
    <location>
        <begin position="771"/>
        <end position="791"/>
    </location>
</feature>
<feature type="transmembrane region" description="Helical" evidence="6">
    <location>
        <begin position="435"/>
        <end position="455"/>
    </location>
</feature>
<feature type="domain" description="MacB-like periplasmic core" evidence="8">
    <location>
        <begin position="518"/>
        <end position="654"/>
    </location>
</feature>
<gene>
    <name evidence="9" type="ORF">SAMN04488090_1401</name>
</gene>
<dbReference type="InterPro" id="IPR050250">
    <property type="entry name" value="Macrolide_Exporter_MacB"/>
</dbReference>
<keyword evidence="4 6" id="KW-1133">Transmembrane helix</keyword>
<dbReference type="AlphaFoldDB" id="A0A1G9LFQ0"/>
<dbReference type="Proteomes" id="UP000198901">
    <property type="component" value="Unassembled WGS sequence"/>
</dbReference>
<evidence type="ECO:0000256" key="3">
    <source>
        <dbReference type="ARBA" id="ARBA00022692"/>
    </source>
</evidence>